<comment type="function">
    <text evidence="13">Selectively hydrolyzes arachidonyl phospholipids in the sn-2 position releasing arachidonic acid. Together with its lysophospholipid activity, it is implicated in the initiation of the inflammatory response.</text>
</comment>
<evidence type="ECO:0000256" key="9">
    <source>
        <dbReference type="ARBA" id="ARBA00022963"/>
    </source>
</evidence>
<comment type="catalytic activity">
    <reaction evidence="1 15">
        <text>a 1,2-diacyl-sn-glycero-3-phosphocholine + H2O = a 1-acyl-sn-glycero-3-phosphocholine + a fatty acid + H(+)</text>
        <dbReference type="Rhea" id="RHEA:15801"/>
        <dbReference type="ChEBI" id="CHEBI:15377"/>
        <dbReference type="ChEBI" id="CHEBI:15378"/>
        <dbReference type="ChEBI" id="CHEBI:28868"/>
        <dbReference type="ChEBI" id="CHEBI:57643"/>
        <dbReference type="ChEBI" id="CHEBI:58168"/>
        <dbReference type="EC" id="3.1.1.4"/>
    </reaction>
</comment>
<dbReference type="GO" id="GO:0016020">
    <property type="term" value="C:membrane"/>
    <property type="evidence" value="ECO:0007669"/>
    <property type="project" value="UniProtKB-SubCell"/>
</dbReference>
<dbReference type="GO" id="GO:0047498">
    <property type="term" value="F:calcium-dependent phospholipase A2 activity"/>
    <property type="evidence" value="ECO:0007669"/>
    <property type="project" value="TreeGrafter"/>
</dbReference>
<dbReference type="EC" id="3.1.1.4" evidence="15"/>
<comment type="cofactor">
    <cofactor evidence="2">
        <name>Ca(2+)</name>
        <dbReference type="ChEBI" id="CHEBI:29108"/>
    </cofactor>
</comment>
<dbReference type="InterPro" id="IPR002642">
    <property type="entry name" value="LysoPLipase_cat_dom"/>
</dbReference>
<dbReference type="InParanoid" id="A0A6P8RSJ8"/>
<dbReference type="InterPro" id="IPR035892">
    <property type="entry name" value="C2_domain_sf"/>
</dbReference>
<dbReference type="InterPro" id="IPR040723">
    <property type="entry name" value="cPLA2_C2"/>
</dbReference>
<dbReference type="GO" id="GO:0005829">
    <property type="term" value="C:cytosol"/>
    <property type="evidence" value="ECO:0007669"/>
    <property type="project" value="UniProtKB-SubCell"/>
</dbReference>
<protein>
    <recommendedName>
        <fullName evidence="15">Phospholipase A2</fullName>
        <ecNumber evidence="15">3.1.1.4</ecNumber>
    </recommendedName>
</protein>
<dbReference type="FunFam" id="2.60.40.150:FF:000030">
    <property type="entry name" value="Phospholipase A2"/>
    <property type="match status" value="1"/>
</dbReference>
<evidence type="ECO:0000256" key="11">
    <source>
        <dbReference type="ARBA" id="ARBA00023136"/>
    </source>
</evidence>
<dbReference type="CDD" id="cd04036">
    <property type="entry name" value="C2_cPLA2"/>
    <property type="match status" value="1"/>
</dbReference>
<dbReference type="KEGG" id="gsh:117363950"/>
<comment type="subcellular location">
    <subcellularLocation>
        <location evidence="4">Cytoplasm</location>
        <location evidence="4">Cytosol</location>
    </subcellularLocation>
    <subcellularLocation>
        <location evidence="3">Membrane</location>
        <topology evidence="3">Peripheral membrane protein</topology>
    </subcellularLocation>
</comment>
<dbReference type="InterPro" id="IPR000008">
    <property type="entry name" value="C2_dom"/>
</dbReference>
<keyword evidence="9 14" id="KW-0442">Lipid degradation</keyword>
<accession>A0A6P8RSJ8</accession>
<evidence type="ECO:0000256" key="3">
    <source>
        <dbReference type="ARBA" id="ARBA00004170"/>
    </source>
</evidence>
<dbReference type="SUPFAM" id="SSF52151">
    <property type="entry name" value="FabD/lysophospholipase-like"/>
    <property type="match status" value="1"/>
</dbReference>
<dbReference type="Pfam" id="PF18695">
    <property type="entry name" value="cPLA2_C2"/>
    <property type="match status" value="1"/>
</dbReference>
<feature type="domain" description="C2" evidence="16">
    <location>
        <begin position="23"/>
        <end position="142"/>
    </location>
</feature>
<dbReference type="Proteomes" id="UP000515159">
    <property type="component" value="Chromosome 7"/>
</dbReference>
<dbReference type="FunFam" id="3.40.1090.10:FF:000002">
    <property type="entry name" value="Phospholipase A2"/>
    <property type="match status" value="1"/>
</dbReference>
<evidence type="ECO:0000259" key="16">
    <source>
        <dbReference type="PROSITE" id="PS50004"/>
    </source>
</evidence>
<evidence type="ECO:0000256" key="1">
    <source>
        <dbReference type="ARBA" id="ARBA00001604"/>
    </source>
</evidence>
<evidence type="ECO:0000256" key="7">
    <source>
        <dbReference type="ARBA" id="ARBA00022801"/>
    </source>
</evidence>
<keyword evidence="10 14" id="KW-0443">Lipid metabolism</keyword>
<keyword evidence="7 14" id="KW-0378">Hydrolase</keyword>
<evidence type="ECO:0000256" key="14">
    <source>
        <dbReference type="PROSITE-ProRule" id="PRU00555"/>
    </source>
</evidence>
<evidence type="ECO:0000256" key="2">
    <source>
        <dbReference type="ARBA" id="ARBA00001913"/>
    </source>
</evidence>
<dbReference type="GO" id="GO:0004622">
    <property type="term" value="F:phosphatidylcholine lysophospholipase activity"/>
    <property type="evidence" value="ECO:0007669"/>
    <property type="project" value="UniProtKB-EC"/>
</dbReference>
<keyword evidence="6 15" id="KW-0479">Metal-binding</keyword>
<evidence type="ECO:0000256" key="12">
    <source>
        <dbReference type="ARBA" id="ARBA00049531"/>
    </source>
</evidence>
<comment type="catalytic activity">
    <reaction evidence="12">
        <text>a 1-acyl-sn-glycero-3-phosphocholine + H2O = sn-glycerol 3-phosphocholine + a fatty acid + H(+)</text>
        <dbReference type="Rhea" id="RHEA:15177"/>
        <dbReference type="ChEBI" id="CHEBI:15377"/>
        <dbReference type="ChEBI" id="CHEBI:15378"/>
        <dbReference type="ChEBI" id="CHEBI:16870"/>
        <dbReference type="ChEBI" id="CHEBI:28868"/>
        <dbReference type="ChEBI" id="CHEBI:58168"/>
        <dbReference type="EC" id="3.1.1.5"/>
    </reaction>
</comment>
<dbReference type="SMART" id="SM00022">
    <property type="entry name" value="PLAc"/>
    <property type="match status" value="1"/>
</dbReference>
<dbReference type="GO" id="GO:0005509">
    <property type="term" value="F:calcium ion binding"/>
    <property type="evidence" value="ECO:0007669"/>
    <property type="project" value="InterPro"/>
</dbReference>
<organism evidence="18 19">
    <name type="scientific">Geotrypetes seraphini</name>
    <name type="common">Gaboon caecilian</name>
    <name type="synonym">Caecilia seraphini</name>
    <dbReference type="NCBI Taxonomy" id="260995"/>
    <lineage>
        <taxon>Eukaryota</taxon>
        <taxon>Metazoa</taxon>
        <taxon>Chordata</taxon>
        <taxon>Craniata</taxon>
        <taxon>Vertebrata</taxon>
        <taxon>Euteleostomi</taxon>
        <taxon>Amphibia</taxon>
        <taxon>Gymnophiona</taxon>
        <taxon>Geotrypetes</taxon>
    </lineage>
</organism>
<dbReference type="FunCoup" id="A0A6P8RSJ8">
    <property type="interactions" value="967"/>
</dbReference>
<evidence type="ECO:0000256" key="5">
    <source>
        <dbReference type="ARBA" id="ARBA00022490"/>
    </source>
</evidence>
<dbReference type="InterPro" id="IPR016035">
    <property type="entry name" value="Acyl_Trfase/lysoPLipase"/>
</dbReference>
<dbReference type="SUPFAM" id="SSF49562">
    <property type="entry name" value="C2 domain (Calcium/lipid-binding domain, CaLB)"/>
    <property type="match status" value="1"/>
</dbReference>
<dbReference type="GO" id="GO:0046475">
    <property type="term" value="P:glycerophospholipid catabolic process"/>
    <property type="evidence" value="ECO:0007669"/>
    <property type="project" value="TreeGrafter"/>
</dbReference>
<evidence type="ECO:0000313" key="19">
    <source>
        <dbReference type="RefSeq" id="XP_033808459.1"/>
    </source>
</evidence>
<dbReference type="AlphaFoldDB" id="A0A6P8RSJ8"/>
<evidence type="ECO:0000256" key="13">
    <source>
        <dbReference type="ARBA" id="ARBA00056109"/>
    </source>
</evidence>
<evidence type="ECO:0000313" key="18">
    <source>
        <dbReference type="Proteomes" id="UP000515159"/>
    </source>
</evidence>
<dbReference type="PROSITE" id="PS51210">
    <property type="entry name" value="PLA2C"/>
    <property type="match status" value="1"/>
</dbReference>
<dbReference type="InterPro" id="IPR041847">
    <property type="entry name" value="C2_cPLA2"/>
</dbReference>
<evidence type="ECO:0000256" key="4">
    <source>
        <dbReference type="ARBA" id="ARBA00004514"/>
    </source>
</evidence>
<evidence type="ECO:0000256" key="10">
    <source>
        <dbReference type="ARBA" id="ARBA00023098"/>
    </source>
</evidence>
<dbReference type="OrthoDB" id="419768at2759"/>
<evidence type="ECO:0000256" key="15">
    <source>
        <dbReference type="RuleBase" id="RU362102"/>
    </source>
</evidence>
<dbReference type="PANTHER" id="PTHR10728">
    <property type="entry name" value="CYTOSOLIC PHOSPHOLIPASE A2"/>
    <property type="match status" value="1"/>
</dbReference>
<dbReference type="PANTHER" id="PTHR10728:SF64">
    <property type="entry name" value="PHOSPHOLIPASE A2"/>
    <property type="match status" value="1"/>
</dbReference>
<feature type="domain" description="PLA2c" evidence="17">
    <location>
        <begin position="298"/>
        <end position="842"/>
    </location>
</feature>
<name>A0A6P8RSJ8_GEOSA</name>
<dbReference type="Pfam" id="PF00168">
    <property type="entry name" value="C2"/>
    <property type="match status" value="1"/>
</dbReference>
<keyword evidence="11" id="KW-0472">Membrane</keyword>
<comment type="domain">
    <text evidence="15">The N-terminal C2 domain associates with lipid membranes upon calcium binding.</text>
</comment>
<evidence type="ECO:0000256" key="6">
    <source>
        <dbReference type="ARBA" id="ARBA00022723"/>
    </source>
</evidence>
<reference evidence="19" key="1">
    <citation type="submission" date="2025-08" db="UniProtKB">
        <authorList>
            <consortium name="RefSeq"/>
        </authorList>
    </citation>
    <scope>IDENTIFICATION</scope>
</reference>
<evidence type="ECO:0000259" key="17">
    <source>
        <dbReference type="PROSITE" id="PS51210"/>
    </source>
</evidence>
<dbReference type="RefSeq" id="XP_033808459.1">
    <property type="nucleotide sequence ID" value="XM_033952568.1"/>
</dbReference>
<dbReference type="PROSITE" id="PS50004">
    <property type="entry name" value="C2"/>
    <property type="match status" value="1"/>
</dbReference>
<keyword evidence="5 15" id="KW-0963">Cytoplasm</keyword>
<keyword evidence="8 15" id="KW-0106">Calcium</keyword>
<dbReference type="GO" id="GO:0005544">
    <property type="term" value="F:calcium-dependent phospholipid binding"/>
    <property type="evidence" value="ECO:0007669"/>
    <property type="project" value="TreeGrafter"/>
</dbReference>
<gene>
    <name evidence="19" type="primary">LOC117363950</name>
</gene>
<dbReference type="SMART" id="SM00239">
    <property type="entry name" value="C2"/>
    <property type="match status" value="1"/>
</dbReference>
<dbReference type="Gene3D" id="2.60.40.150">
    <property type="entry name" value="C2 domain"/>
    <property type="match status" value="1"/>
</dbReference>
<keyword evidence="18" id="KW-1185">Reference proteome</keyword>
<proteinExistence type="predicted"/>
<dbReference type="Gene3D" id="3.40.1090.10">
    <property type="entry name" value="Cytosolic phospholipase A2 catalytic domain"/>
    <property type="match status" value="1"/>
</dbReference>
<dbReference type="GeneID" id="117363950"/>
<dbReference type="Pfam" id="PF01735">
    <property type="entry name" value="PLA2_B"/>
    <property type="match status" value="1"/>
</dbReference>
<sequence length="842" mass="96649">MTCQQETLSAFPSHCVVTGSGAMVIERPTAGSYKEEASLYLLSVRIIQGKNIRNSDLITKSDCYVSLWLPTASFEKKRTKTIWNSRQPVWDETFHFKIQNQVKNILELSMHDEDASTPDDHLFTVVFDVAQLKPNHGTSMTFALNPEGEEELDVEFKMTKISDPPEEIITNGVLASREISCLEVQIDKEKSTISLKDKKDLVLEVKGSYENSKSTSISPKSSSENQFLFHSVKGWEPELTASLQKASFPEVTFSTDVEDTSAHSLNVLLNSLPEEKYVDVTVPAEENEQLNLKLRTQDCPEKFDVRLGFDLCEEERDFLWKRKRVVADALKKVLQLDEELKDHEVPVVAVMATGGGARAMTCLYSHLAALQKMNLLDCITYITGASGSTWTMSKLYEDADWSHNDLEGPVNSVKKHVTKSKVGSLSWNRLKYYQKEMKQIVEGGRQTSFTDLWGLLIESMFYNAKNENKLSDQQQAVKNGQNPLPIYLAMNVKEDDSSTLDFKEWCEFSPYEVGLLKYGAFVRTEDFGSKFFMGRLMEKLPESRICYLQSLWGNVFSLNLVDTWNIATNSKDFWKQWVKKNIKDIDKDSEEFEKRSTYLKTHMYTPKGKFSKILEDVLTNRPVHGEQYNFLRGFQLHANYSQHDQFCTWKDCHLDSSPNQLTPLAENLCLVDAGYFINASYPPLLRAERNVDIILSFDYTMNTPVQSIEQTYQYCTEQRIPFPKIELSEEERKNPKECCVFMDEKSSNSPIVLHFPLVNDTFKTHKAPGVKRNSSEMTEGDVNLSGFWSPYYLMNFTYSEAEFDKLIKLTDYNLQNNKDLILDAFRRVIALKKSNRRQDPEP</sequence>
<evidence type="ECO:0000256" key="8">
    <source>
        <dbReference type="ARBA" id="ARBA00022837"/>
    </source>
</evidence>